<keyword evidence="3" id="KW-0808">Transferase</keyword>
<reference evidence="8 9" key="1">
    <citation type="submission" date="2023-11" db="EMBL/GenBank/DDBJ databases">
        <title>Coraliomargarita sp. nov., isolated from marine algae.</title>
        <authorList>
            <person name="Lee J.K."/>
            <person name="Baek J.H."/>
            <person name="Kim J.M."/>
            <person name="Choi D.G."/>
            <person name="Jeon C.O."/>
        </authorList>
    </citation>
    <scope>NUCLEOTIDE SEQUENCE [LARGE SCALE GENOMIC DNA]</scope>
    <source>
        <strain evidence="8 9">J2-16</strain>
    </source>
</reference>
<evidence type="ECO:0000313" key="9">
    <source>
        <dbReference type="Proteomes" id="UP001324993"/>
    </source>
</evidence>
<dbReference type="InterPro" id="IPR050482">
    <property type="entry name" value="Sensor_HK_TwoCompSys"/>
</dbReference>
<dbReference type="RefSeq" id="WP_319832571.1">
    <property type="nucleotide sequence ID" value="NZ_CP138858.1"/>
</dbReference>
<keyword evidence="6" id="KW-1133">Transmembrane helix</keyword>
<evidence type="ECO:0000256" key="4">
    <source>
        <dbReference type="ARBA" id="ARBA00022777"/>
    </source>
</evidence>
<evidence type="ECO:0000256" key="2">
    <source>
        <dbReference type="ARBA" id="ARBA00012438"/>
    </source>
</evidence>
<evidence type="ECO:0000256" key="6">
    <source>
        <dbReference type="SAM" id="Phobius"/>
    </source>
</evidence>
<sequence>MKLALSIYSLLLLLAGSLLPAPQLAAEASISQLEMKRDAIQAELEELAGYRLRSGVGSIGFRSRDYPEPSHTEWIQIKLEKESPIDQIVLVPAIWRAAQSGFQAEGLPQEFQLIVGTSSDPEGVVIASYGEQDQLLPRRAPLVVVCPPGTTASWIRLNATQLSPRQFDHQYYLELSEIMIFNGPDNVALHQPVSTSSTDSNPARVPQYLVDGFVPYLMDAAQGKPGIAVISTMSPKLEAFFTIDLEAPRSLDYIHLHAVEQSDTVPQAFSKDLGIPRLMHIDGSNQADFSDAVRLLDLRYKSVYETGPIMMHRLRGDIPFRYIRVTAAVPYTNDYEGITEARFGFSEIELISGGQNVAKGKAVTANFPLLNPTRAFSSLTDGRNLYGDILPIRQWMNQLARRNDLEKALPLVQHQLNLKYARQKIIVRRLSWLAALLAAGIGLSILIHRILRIRQASQMKERFAADLHDELGANLHAIGFLGTHLKDILDSPEKLLRTVDEIKSLTDRTSEATRYCIDSQTAKEIHADLPADLRHTARRIIANLKYTLEIEGEESLNALKPQARGDLFLFFKESLININRHADASEVRIKLTASAQEIQLNISDNGRGLSNGEKHTVPASLQRRAKLLGAQVSVEPSESGGTCISLKLKTRQTRLFK</sequence>
<protein>
    <recommendedName>
        <fullName evidence="2">histidine kinase</fullName>
        <ecNumber evidence="2">2.7.13.3</ecNumber>
    </recommendedName>
</protein>
<evidence type="ECO:0000256" key="7">
    <source>
        <dbReference type="SAM" id="SignalP"/>
    </source>
</evidence>
<evidence type="ECO:0000256" key="3">
    <source>
        <dbReference type="ARBA" id="ARBA00022679"/>
    </source>
</evidence>
<evidence type="ECO:0000256" key="5">
    <source>
        <dbReference type="ARBA" id="ARBA00023012"/>
    </source>
</evidence>
<feature type="signal peptide" evidence="7">
    <location>
        <begin position="1"/>
        <end position="25"/>
    </location>
</feature>
<keyword evidence="9" id="KW-1185">Reference proteome</keyword>
<dbReference type="PANTHER" id="PTHR24421:SF10">
    <property type="entry name" value="NITRATE_NITRITE SENSOR PROTEIN NARQ"/>
    <property type="match status" value="1"/>
</dbReference>
<keyword evidence="6" id="KW-0812">Transmembrane</keyword>
<comment type="catalytic activity">
    <reaction evidence="1">
        <text>ATP + protein L-histidine = ADP + protein N-phospho-L-histidine.</text>
        <dbReference type="EC" id="2.7.13.3"/>
    </reaction>
</comment>
<keyword evidence="4" id="KW-0418">Kinase</keyword>
<evidence type="ECO:0000313" key="8">
    <source>
        <dbReference type="EMBL" id="WPJ95693.1"/>
    </source>
</evidence>
<keyword evidence="7" id="KW-0732">Signal</keyword>
<keyword evidence="5" id="KW-0902">Two-component regulatory system</keyword>
<feature type="transmembrane region" description="Helical" evidence="6">
    <location>
        <begin position="430"/>
        <end position="451"/>
    </location>
</feature>
<dbReference type="EMBL" id="CP138858">
    <property type="protein sequence ID" value="WPJ95693.1"/>
    <property type="molecule type" value="Genomic_DNA"/>
</dbReference>
<feature type="chain" id="PRO_5046606037" description="histidine kinase" evidence="7">
    <location>
        <begin position="26"/>
        <end position="657"/>
    </location>
</feature>
<keyword evidence="6" id="KW-0472">Membrane</keyword>
<gene>
    <name evidence="8" type="ORF">SH580_19935</name>
</gene>
<dbReference type="Gene3D" id="2.60.120.260">
    <property type="entry name" value="Galactose-binding domain-like"/>
    <property type="match status" value="2"/>
</dbReference>
<proteinExistence type="predicted"/>
<dbReference type="Gene3D" id="3.30.565.10">
    <property type="entry name" value="Histidine kinase-like ATPase, C-terminal domain"/>
    <property type="match status" value="1"/>
</dbReference>
<name>A0ABZ0RKR7_9BACT</name>
<organism evidence="8 9">
    <name type="scientific">Coraliomargarita algicola</name>
    <dbReference type="NCBI Taxonomy" id="3092156"/>
    <lineage>
        <taxon>Bacteria</taxon>
        <taxon>Pseudomonadati</taxon>
        <taxon>Verrucomicrobiota</taxon>
        <taxon>Opitutia</taxon>
        <taxon>Puniceicoccales</taxon>
        <taxon>Coraliomargaritaceae</taxon>
        <taxon>Coraliomargarita</taxon>
    </lineage>
</organism>
<dbReference type="CDD" id="cd16917">
    <property type="entry name" value="HATPase_UhpB-NarQ-NarX-like"/>
    <property type="match status" value="1"/>
</dbReference>
<dbReference type="EC" id="2.7.13.3" evidence="2"/>
<accession>A0ABZ0RKR7</accession>
<dbReference type="Proteomes" id="UP001324993">
    <property type="component" value="Chromosome"/>
</dbReference>
<dbReference type="SUPFAM" id="SSF55874">
    <property type="entry name" value="ATPase domain of HSP90 chaperone/DNA topoisomerase II/histidine kinase"/>
    <property type="match status" value="1"/>
</dbReference>
<evidence type="ECO:0000256" key="1">
    <source>
        <dbReference type="ARBA" id="ARBA00000085"/>
    </source>
</evidence>
<dbReference type="InterPro" id="IPR036890">
    <property type="entry name" value="HATPase_C_sf"/>
</dbReference>
<dbReference type="PANTHER" id="PTHR24421">
    <property type="entry name" value="NITRATE/NITRITE SENSOR PROTEIN NARX-RELATED"/>
    <property type="match status" value="1"/>
</dbReference>